<dbReference type="InterPro" id="IPR036388">
    <property type="entry name" value="WH-like_DNA-bd_sf"/>
</dbReference>
<comment type="similarity">
    <text evidence="2">Belongs to the MGMT family.</text>
</comment>
<proteinExistence type="inferred from homology"/>
<dbReference type="GO" id="GO:0003908">
    <property type="term" value="F:methylated-DNA-[protein]-cysteine S-methyltransferase activity"/>
    <property type="evidence" value="ECO:0007669"/>
    <property type="project" value="UniProtKB-EC"/>
</dbReference>
<evidence type="ECO:0000256" key="7">
    <source>
        <dbReference type="ARBA" id="ARBA00023204"/>
    </source>
</evidence>
<dbReference type="EC" id="2.1.1.63" evidence="3"/>
<evidence type="ECO:0000256" key="8">
    <source>
        <dbReference type="ARBA" id="ARBA00049348"/>
    </source>
</evidence>
<evidence type="ECO:0000256" key="5">
    <source>
        <dbReference type="ARBA" id="ARBA00022679"/>
    </source>
</evidence>
<keyword evidence="6" id="KW-0227">DNA damage</keyword>
<name>A0A354YY93_9FIRM</name>
<dbReference type="EMBL" id="DNZF01000156">
    <property type="protein sequence ID" value="HBK53686.1"/>
    <property type="molecule type" value="Genomic_DNA"/>
</dbReference>
<dbReference type="PANTHER" id="PTHR10815">
    <property type="entry name" value="METHYLATED-DNA--PROTEIN-CYSTEINE METHYLTRANSFERASE"/>
    <property type="match status" value="1"/>
</dbReference>
<dbReference type="CDD" id="cd06445">
    <property type="entry name" value="ATase"/>
    <property type="match status" value="1"/>
</dbReference>
<protein>
    <recommendedName>
        <fullName evidence="3">methylated-DNA--[protein]-cysteine S-methyltransferase</fullName>
        <ecNumber evidence="3">2.1.1.63</ecNumber>
    </recommendedName>
</protein>
<reference evidence="10 11" key="1">
    <citation type="journal article" date="2018" name="Nat. Biotechnol.">
        <title>A standardized bacterial taxonomy based on genome phylogeny substantially revises the tree of life.</title>
        <authorList>
            <person name="Parks D.H."/>
            <person name="Chuvochina M."/>
            <person name="Waite D.W."/>
            <person name="Rinke C."/>
            <person name="Skarshewski A."/>
            <person name="Chaumeil P.A."/>
            <person name="Hugenholtz P."/>
        </authorList>
    </citation>
    <scope>NUCLEOTIDE SEQUENCE [LARGE SCALE GENOMIC DNA]</scope>
    <source>
        <strain evidence="10">UBA10948</strain>
    </source>
</reference>
<dbReference type="AlphaFoldDB" id="A0A354YY93"/>
<dbReference type="Pfam" id="PF01035">
    <property type="entry name" value="DNA_binding_1"/>
    <property type="match status" value="1"/>
</dbReference>
<dbReference type="PROSITE" id="PS00374">
    <property type="entry name" value="MGMT"/>
    <property type="match status" value="1"/>
</dbReference>
<dbReference type="PANTHER" id="PTHR10815:SF13">
    <property type="entry name" value="METHYLATED-DNA--PROTEIN-CYSTEINE METHYLTRANSFERASE"/>
    <property type="match status" value="1"/>
</dbReference>
<evidence type="ECO:0000259" key="9">
    <source>
        <dbReference type="Pfam" id="PF01035"/>
    </source>
</evidence>
<organism evidence="10 11">
    <name type="scientific">Syntrophomonas wolfei</name>
    <dbReference type="NCBI Taxonomy" id="863"/>
    <lineage>
        <taxon>Bacteria</taxon>
        <taxon>Bacillati</taxon>
        <taxon>Bacillota</taxon>
        <taxon>Clostridia</taxon>
        <taxon>Eubacteriales</taxon>
        <taxon>Syntrophomonadaceae</taxon>
        <taxon>Syntrophomonas</taxon>
    </lineage>
</organism>
<evidence type="ECO:0000256" key="2">
    <source>
        <dbReference type="ARBA" id="ARBA00008711"/>
    </source>
</evidence>
<evidence type="ECO:0000256" key="3">
    <source>
        <dbReference type="ARBA" id="ARBA00011918"/>
    </source>
</evidence>
<dbReference type="Proteomes" id="UP000263273">
    <property type="component" value="Unassembled WGS sequence"/>
</dbReference>
<comment type="caution">
    <text evidence="10">The sequence shown here is derived from an EMBL/GenBank/DDBJ whole genome shotgun (WGS) entry which is preliminary data.</text>
</comment>
<evidence type="ECO:0000313" key="11">
    <source>
        <dbReference type="Proteomes" id="UP000263273"/>
    </source>
</evidence>
<dbReference type="FunFam" id="1.10.10.10:FF:000214">
    <property type="entry name" value="Methylated-DNA--protein-cysteine methyltransferase"/>
    <property type="match status" value="1"/>
</dbReference>
<dbReference type="Gene3D" id="1.10.10.10">
    <property type="entry name" value="Winged helix-like DNA-binding domain superfamily/Winged helix DNA-binding domain"/>
    <property type="match status" value="1"/>
</dbReference>
<evidence type="ECO:0000256" key="6">
    <source>
        <dbReference type="ARBA" id="ARBA00022763"/>
    </source>
</evidence>
<accession>A0A354YY93</accession>
<dbReference type="RefSeq" id="WP_276620774.1">
    <property type="nucleotide sequence ID" value="NZ_DCDX01000083.1"/>
</dbReference>
<gene>
    <name evidence="10" type="ORF">DDZ44_07110</name>
</gene>
<keyword evidence="5 10" id="KW-0808">Transferase</keyword>
<comment type="catalytic activity">
    <reaction evidence="1">
        <text>a 4-O-methyl-thymidine in DNA + L-cysteinyl-[protein] = a thymidine in DNA + S-methyl-L-cysteinyl-[protein]</text>
        <dbReference type="Rhea" id="RHEA:53428"/>
        <dbReference type="Rhea" id="RHEA-COMP:10131"/>
        <dbReference type="Rhea" id="RHEA-COMP:10132"/>
        <dbReference type="Rhea" id="RHEA-COMP:13555"/>
        <dbReference type="Rhea" id="RHEA-COMP:13556"/>
        <dbReference type="ChEBI" id="CHEBI:29950"/>
        <dbReference type="ChEBI" id="CHEBI:82612"/>
        <dbReference type="ChEBI" id="CHEBI:137386"/>
        <dbReference type="ChEBI" id="CHEBI:137387"/>
        <dbReference type="EC" id="2.1.1.63"/>
    </reaction>
</comment>
<dbReference type="InterPro" id="IPR014048">
    <property type="entry name" value="MethylDNA_cys_MeTrfase_DNA-bd"/>
</dbReference>
<dbReference type="GO" id="GO:0006281">
    <property type="term" value="P:DNA repair"/>
    <property type="evidence" value="ECO:0007669"/>
    <property type="project" value="UniProtKB-KW"/>
</dbReference>
<dbReference type="InterPro" id="IPR036217">
    <property type="entry name" value="MethylDNA_cys_MeTrfase_DNAb"/>
</dbReference>
<sequence>MKWLVFDTSWGWAAVLSDNRLIKRTILPFAVGLNEFKTGLESSGIESRLFGENDVTLPLINNIRRYFQGQLIDNWEAQWDINSLPAFTQKVLQHISQIPYGVTKTYGEVARELGKPRAARAVGRALSLNPLPLLIPCHRVLAQNGGLGGFTAPGGVETKKALLALENEVISCRNSDRRVHQ</sequence>
<keyword evidence="7" id="KW-0234">DNA repair</keyword>
<evidence type="ECO:0000256" key="1">
    <source>
        <dbReference type="ARBA" id="ARBA00001286"/>
    </source>
</evidence>
<comment type="catalytic activity">
    <reaction evidence="8">
        <text>a 6-O-methyl-2'-deoxyguanosine in DNA + L-cysteinyl-[protein] = S-methyl-L-cysteinyl-[protein] + a 2'-deoxyguanosine in DNA</text>
        <dbReference type="Rhea" id="RHEA:24000"/>
        <dbReference type="Rhea" id="RHEA-COMP:10131"/>
        <dbReference type="Rhea" id="RHEA-COMP:10132"/>
        <dbReference type="Rhea" id="RHEA-COMP:11367"/>
        <dbReference type="Rhea" id="RHEA-COMP:11368"/>
        <dbReference type="ChEBI" id="CHEBI:29950"/>
        <dbReference type="ChEBI" id="CHEBI:82612"/>
        <dbReference type="ChEBI" id="CHEBI:85445"/>
        <dbReference type="ChEBI" id="CHEBI:85448"/>
        <dbReference type="EC" id="2.1.1.63"/>
    </reaction>
</comment>
<evidence type="ECO:0000256" key="4">
    <source>
        <dbReference type="ARBA" id="ARBA00022603"/>
    </source>
</evidence>
<dbReference type="GO" id="GO:0032259">
    <property type="term" value="P:methylation"/>
    <property type="evidence" value="ECO:0007669"/>
    <property type="project" value="UniProtKB-KW"/>
</dbReference>
<dbReference type="STRING" id="378794.GCA_001570625_01942"/>
<dbReference type="SUPFAM" id="SSF46767">
    <property type="entry name" value="Methylated DNA-protein cysteine methyltransferase, C-terminal domain"/>
    <property type="match status" value="1"/>
</dbReference>
<keyword evidence="4 10" id="KW-0489">Methyltransferase</keyword>
<dbReference type="NCBIfam" id="TIGR00589">
    <property type="entry name" value="ogt"/>
    <property type="match status" value="1"/>
</dbReference>
<evidence type="ECO:0000313" key="10">
    <source>
        <dbReference type="EMBL" id="HBK53686.1"/>
    </source>
</evidence>
<feature type="domain" description="Methylated-DNA-[protein]-cysteine S-methyltransferase DNA binding" evidence="9">
    <location>
        <begin position="86"/>
        <end position="167"/>
    </location>
</feature>
<dbReference type="InterPro" id="IPR001497">
    <property type="entry name" value="MethylDNA_cys_MeTrfase_AS"/>
</dbReference>